<evidence type="ECO:0000256" key="1">
    <source>
        <dbReference type="ARBA" id="ARBA00004123"/>
    </source>
</evidence>
<keyword evidence="4" id="KW-0862">Zinc</keyword>
<keyword evidence="3 5" id="KW-0863">Zinc-finger</keyword>
<dbReference type="PANTHER" id="PTHR45915:SF4">
    <property type="entry name" value="TRANSCRIPTION INTERMEDIARY FACTOR 1-ALPHA"/>
    <property type="match status" value="1"/>
</dbReference>
<dbReference type="Proteomes" id="UP001266305">
    <property type="component" value="Unassembled WGS sequence"/>
</dbReference>
<dbReference type="EMBL" id="JASSZA010000014">
    <property type="protein sequence ID" value="KAK2093611.1"/>
    <property type="molecule type" value="Genomic_DNA"/>
</dbReference>
<evidence type="ECO:0000259" key="7">
    <source>
        <dbReference type="PROSITE" id="PS50089"/>
    </source>
</evidence>
<dbReference type="PANTHER" id="PTHR45915">
    <property type="entry name" value="TRANSCRIPTION INTERMEDIARY FACTOR"/>
    <property type="match status" value="1"/>
</dbReference>
<dbReference type="InterPro" id="IPR013083">
    <property type="entry name" value="Znf_RING/FYVE/PHD"/>
</dbReference>
<dbReference type="PROSITE" id="PS50089">
    <property type="entry name" value="ZF_RING_2"/>
    <property type="match status" value="1"/>
</dbReference>
<name>A0ABQ9U975_SAGOE</name>
<evidence type="ECO:0000256" key="6">
    <source>
        <dbReference type="SAM" id="MobiDB-lite"/>
    </source>
</evidence>
<feature type="domain" description="RING-type" evidence="7">
    <location>
        <begin position="53"/>
        <end position="128"/>
    </location>
</feature>
<proteinExistence type="predicted"/>
<comment type="caution">
    <text evidence="8">The sequence shown here is derived from an EMBL/GenBank/DDBJ whole genome shotgun (WGS) entry which is preliminary data.</text>
</comment>
<keyword evidence="9" id="KW-1185">Reference proteome</keyword>
<evidence type="ECO:0000256" key="3">
    <source>
        <dbReference type="ARBA" id="ARBA00022771"/>
    </source>
</evidence>
<dbReference type="PROSITE" id="PS00518">
    <property type="entry name" value="ZF_RING_1"/>
    <property type="match status" value="1"/>
</dbReference>
<dbReference type="SMART" id="SM00184">
    <property type="entry name" value="RING"/>
    <property type="match status" value="1"/>
</dbReference>
<evidence type="ECO:0000256" key="5">
    <source>
        <dbReference type="PROSITE-ProRule" id="PRU00175"/>
    </source>
</evidence>
<dbReference type="InterPro" id="IPR001841">
    <property type="entry name" value="Znf_RING"/>
</dbReference>
<feature type="compositionally biased region" description="Low complexity" evidence="6">
    <location>
        <begin position="8"/>
        <end position="24"/>
    </location>
</feature>
<gene>
    <name evidence="8" type="primary">TRIM24_5</name>
    <name evidence="8" type="ORF">P7K49_027349</name>
</gene>
<reference evidence="8 9" key="1">
    <citation type="submission" date="2023-05" db="EMBL/GenBank/DDBJ databases">
        <title>B98-5 Cell Line De Novo Hybrid Assembly: An Optical Mapping Approach.</title>
        <authorList>
            <person name="Kananen K."/>
            <person name="Auerbach J.A."/>
            <person name="Kautto E."/>
            <person name="Blachly J.S."/>
        </authorList>
    </citation>
    <scope>NUCLEOTIDE SEQUENCE [LARGE SCALE GENOMIC DNA]</scope>
    <source>
        <strain evidence="8">B95-8</strain>
        <tissue evidence="8">Cell line</tissue>
    </source>
</reference>
<dbReference type="SUPFAM" id="SSF57850">
    <property type="entry name" value="RING/U-box"/>
    <property type="match status" value="1"/>
</dbReference>
<accession>A0ABQ9U975</accession>
<feature type="region of interest" description="Disordered" evidence="6">
    <location>
        <begin position="1"/>
        <end position="41"/>
    </location>
</feature>
<comment type="subcellular location">
    <subcellularLocation>
        <location evidence="1">Nucleus</location>
    </subcellularLocation>
</comment>
<keyword evidence="2" id="KW-0479">Metal-binding</keyword>
<evidence type="ECO:0000313" key="8">
    <source>
        <dbReference type="EMBL" id="KAK2093611.1"/>
    </source>
</evidence>
<organism evidence="8 9">
    <name type="scientific">Saguinus oedipus</name>
    <name type="common">Cotton-top tamarin</name>
    <name type="synonym">Oedipomidas oedipus</name>
    <dbReference type="NCBI Taxonomy" id="9490"/>
    <lineage>
        <taxon>Eukaryota</taxon>
        <taxon>Metazoa</taxon>
        <taxon>Chordata</taxon>
        <taxon>Craniata</taxon>
        <taxon>Vertebrata</taxon>
        <taxon>Euteleostomi</taxon>
        <taxon>Mammalia</taxon>
        <taxon>Eutheria</taxon>
        <taxon>Euarchontoglires</taxon>
        <taxon>Primates</taxon>
        <taxon>Haplorrhini</taxon>
        <taxon>Platyrrhini</taxon>
        <taxon>Cebidae</taxon>
        <taxon>Callitrichinae</taxon>
        <taxon>Saguinus</taxon>
    </lineage>
</organism>
<evidence type="ECO:0000256" key="4">
    <source>
        <dbReference type="ARBA" id="ARBA00022833"/>
    </source>
</evidence>
<dbReference type="InterPro" id="IPR017907">
    <property type="entry name" value="Znf_RING_CS"/>
</dbReference>
<sequence length="176" mass="18319">MEVEVEKAAAVAAAASGGPSAAPSEENEAESRQGPDSECGGEAGPGLNLLDTCAVCHHNIRSRAPKLLPCRHSFCQRCLPAPQRYLMLPAPVLGSVETPPPLPALGSPVSGSSPFTTQVGGIRCPVCSQECAERHIIHNFFVKDTTEVPSSTVGKSNQVCTSCEVNAEADGFCVEC</sequence>
<dbReference type="Gene3D" id="3.30.40.10">
    <property type="entry name" value="Zinc/RING finger domain, C3HC4 (zinc finger)"/>
    <property type="match status" value="1"/>
</dbReference>
<evidence type="ECO:0000256" key="2">
    <source>
        <dbReference type="ARBA" id="ARBA00022723"/>
    </source>
</evidence>
<protein>
    <submittedName>
        <fullName evidence="8">Transcription intermediary factor 1-alpha</fullName>
    </submittedName>
</protein>
<evidence type="ECO:0000313" key="9">
    <source>
        <dbReference type="Proteomes" id="UP001266305"/>
    </source>
</evidence>